<accession>A0A6J7H5X1</accession>
<dbReference type="EMBL" id="CAFBMK010000061">
    <property type="protein sequence ID" value="CAB4911885.1"/>
    <property type="molecule type" value="Genomic_DNA"/>
</dbReference>
<keyword evidence="2" id="KW-1133">Transmembrane helix</keyword>
<evidence type="ECO:0000256" key="1">
    <source>
        <dbReference type="SAM" id="MobiDB-lite"/>
    </source>
</evidence>
<evidence type="ECO:0000256" key="2">
    <source>
        <dbReference type="SAM" id="Phobius"/>
    </source>
</evidence>
<keyword evidence="2" id="KW-0812">Transmembrane</keyword>
<feature type="region of interest" description="Disordered" evidence="1">
    <location>
        <begin position="41"/>
        <end position="77"/>
    </location>
</feature>
<organism evidence="3">
    <name type="scientific">freshwater metagenome</name>
    <dbReference type="NCBI Taxonomy" id="449393"/>
    <lineage>
        <taxon>unclassified sequences</taxon>
        <taxon>metagenomes</taxon>
        <taxon>ecological metagenomes</taxon>
    </lineage>
</organism>
<gene>
    <name evidence="3" type="ORF">UFOPK3564_01302</name>
</gene>
<name>A0A6J7H5X1_9ZZZZ</name>
<protein>
    <submittedName>
        <fullName evidence="3">Unannotated protein</fullName>
    </submittedName>
</protein>
<evidence type="ECO:0000313" key="3">
    <source>
        <dbReference type="EMBL" id="CAB4911885.1"/>
    </source>
</evidence>
<reference evidence="3" key="1">
    <citation type="submission" date="2020-05" db="EMBL/GenBank/DDBJ databases">
        <authorList>
            <person name="Chiriac C."/>
            <person name="Salcher M."/>
            <person name="Ghai R."/>
            <person name="Kavagutti S V."/>
        </authorList>
    </citation>
    <scope>NUCLEOTIDE SEQUENCE</scope>
</reference>
<keyword evidence="2" id="KW-0472">Membrane</keyword>
<dbReference type="AlphaFoldDB" id="A0A6J7H5X1"/>
<feature type="transmembrane region" description="Helical" evidence="2">
    <location>
        <begin position="21"/>
        <end position="42"/>
    </location>
</feature>
<proteinExistence type="predicted"/>
<sequence>MHRRSTHADRPPHPVNAPTRLVAFAVLLAVAFGASVLAGRAIDPTDDAPRGGPHPAATQDVGHPPGAPGDHPGEAPR</sequence>